<reference evidence="4" key="2">
    <citation type="submission" date="2023-05" db="EMBL/GenBank/DDBJ databases">
        <authorList>
            <consortium name="Lawrence Berkeley National Laboratory"/>
            <person name="Steindorff A."/>
            <person name="Hensen N."/>
            <person name="Bonometti L."/>
            <person name="Westerberg I."/>
            <person name="Brannstrom I.O."/>
            <person name="Guillou S."/>
            <person name="Cros-Aarteil S."/>
            <person name="Calhoun S."/>
            <person name="Haridas S."/>
            <person name="Kuo A."/>
            <person name="Mondo S."/>
            <person name="Pangilinan J."/>
            <person name="Riley R."/>
            <person name="Labutti K."/>
            <person name="Andreopoulos B."/>
            <person name="Lipzen A."/>
            <person name="Chen C."/>
            <person name="Yanf M."/>
            <person name="Daum C."/>
            <person name="Ng V."/>
            <person name="Clum A."/>
            <person name="Ohm R."/>
            <person name="Martin F."/>
            <person name="Silar P."/>
            <person name="Natvig D."/>
            <person name="Lalanne C."/>
            <person name="Gautier V."/>
            <person name="Ament-Velasquez S.L."/>
            <person name="Kruys A."/>
            <person name="Hutchinson M.I."/>
            <person name="Powell A.J."/>
            <person name="Barry K."/>
            <person name="Miller A.N."/>
            <person name="Grigoriev I.V."/>
            <person name="Debuchy R."/>
            <person name="Gladieux P."/>
            <person name="Thoren M.H."/>
            <person name="Johannesson H."/>
        </authorList>
    </citation>
    <scope>NUCLEOTIDE SEQUENCE</scope>
    <source>
        <strain evidence="4">CBS 990.96</strain>
    </source>
</reference>
<feature type="compositionally biased region" description="Low complexity" evidence="1">
    <location>
        <begin position="75"/>
        <end position="85"/>
    </location>
</feature>
<dbReference type="Gene3D" id="2.120.10.70">
    <property type="entry name" value="Fucose-specific lectin"/>
    <property type="match status" value="2"/>
</dbReference>
<sequence>MHLQIFFFLSLPFLILSTPTPYGPRRSPKPFDTTARPGFLDWNRLRPDSFLKKRDLHSVEHFTNPPPIKRRRSPETSPSTSLLAPLEDRATPGQWSNMGGLGSYHPSAISWGPGRQDIFYTHRNDRRCYHRFYANGGWSQDWADLNGSCDFAPSGCKRRPNYMHVFCKGTDGQCWHRPYNGGSWGGWQGLGGSVRYYPCSCSWGFRHVGIYVCSPDRQLWGRQYDENTGWGNWANMGGSLAGAPTGVSWGEGNTMMVVMGDDGQAWTTMTNNGAATWTNWQSMGGSLDAPPAAVAVNGTMSMFVTGTDGAVWTRTFTNSTGSWSGWMNMGGTVMDATPPDVTATDSRNMEVYYTSTGGAVYRKKMTGGTWSSSWENMGGSVASKPSSVGWGPGNIDVYGIATDGSTRRCY</sequence>
<proteinExistence type="predicted"/>
<dbReference type="Proteomes" id="UP001301958">
    <property type="component" value="Unassembled WGS sequence"/>
</dbReference>
<gene>
    <name evidence="4" type="ORF">QBC38DRAFT_361445</name>
</gene>
<feature type="signal peptide" evidence="2">
    <location>
        <begin position="1"/>
        <end position="17"/>
    </location>
</feature>
<dbReference type="SUPFAM" id="SSF89372">
    <property type="entry name" value="Fucose-specific lectin"/>
    <property type="match status" value="1"/>
</dbReference>
<evidence type="ECO:0000313" key="4">
    <source>
        <dbReference type="EMBL" id="KAK4228705.1"/>
    </source>
</evidence>
<reference evidence="4" key="1">
    <citation type="journal article" date="2023" name="Mol. Phylogenet. Evol.">
        <title>Genome-scale phylogeny and comparative genomics of the fungal order Sordariales.</title>
        <authorList>
            <person name="Hensen N."/>
            <person name="Bonometti L."/>
            <person name="Westerberg I."/>
            <person name="Brannstrom I.O."/>
            <person name="Guillou S."/>
            <person name="Cros-Aarteil S."/>
            <person name="Calhoun S."/>
            <person name="Haridas S."/>
            <person name="Kuo A."/>
            <person name="Mondo S."/>
            <person name="Pangilinan J."/>
            <person name="Riley R."/>
            <person name="LaButti K."/>
            <person name="Andreopoulos B."/>
            <person name="Lipzen A."/>
            <person name="Chen C."/>
            <person name="Yan M."/>
            <person name="Daum C."/>
            <person name="Ng V."/>
            <person name="Clum A."/>
            <person name="Steindorff A."/>
            <person name="Ohm R.A."/>
            <person name="Martin F."/>
            <person name="Silar P."/>
            <person name="Natvig D.O."/>
            <person name="Lalanne C."/>
            <person name="Gautier V."/>
            <person name="Ament-Velasquez S.L."/>
            <person name="Kruys A."/>
            <person name="Hutchinson M.I."/>
            <person name="Powell A.J."/>
            <person name="Barry K."/>
            <person name="Miller A.N."/>
            <person name="Grigoriev I.V."/>
            <person name="Debuchy R."/>
            <person name="Gladieux P."/>
            <person name="Hiltunen Thoren M."/>
            <person name="Johannesson H."/>
        </authorList>
    </citation>
    <scope>NUCLEOTIDE SEQUENCE</scope>
    <source>
        <strain evidence="4">CBS 990.96</strain>
    </source>
</reference>
<dbReference type="Pfam" id="PF26607">
    <property type="entry name" value="DUF8189"/>
    <property type="match status" value="1"/>
</dbReference>
<dbReference type="InterPro" id="IPR058502">
    <property type="entry name" value="PLL-like_beta-prop"/>
</dbReference>
<protein>
    <recommendedName>
        <fullName evidence="3">PLL-like beta propeller domain-containing protein</fullName>
    </recommendedName>
</protein>
<dbReference type="AlphaFoldDB" id="A0AAN7BSH9"/>
<comment type="caution">
    <text evidence="4">The sequence shown here is derived from an EMBL/GenBank/DDBJ whole genome shotgun (WGS) entry which is preliminary data.</text>
</comment>
<evidence type="ECO:0000259" key="3">
    <source>
        <dbReference type="Pfam" id="PF26607"/>
    </source>
</evidence>
<accession>A0AAN7BSH9</accession>
<feature type="region of interest" description="Disordered" evidence="1">
    <location>
        <begin position="61"/>
        <end position="89"/>
    </location>
</feature>
<name>A0AAN7BSH9_9PEZI</name>
<keyword evidence="2" id="KW-0732">Signal</keyword>
<evidence type="ECO:0000256" key="1">
    <source>
        <dbReference type="SAM" id="MobiDB-lite"/>
    </source>
</evidence>
<dbReference type="EMBL" id="MU865316">
    <property type="protein sequence ID" value="KAK4228705.1"/>
    <property type="molecule type" value="Genomic_DNA"/>
</dbReference>
<feature type="chain" id="PRO_5042900641" description="PLL-like beta propeller domain-containing protein" evidence="2">
    <location>
        <begin position="18"/>
        <end position="410"/>
    </location>
</feature>
<dbReference type="CDD" id="cd22954">
    <property type="entry name" value="PLL_lectin"/>
    <property type="match status" value="1"/>
</dbReference>
<feature type="domain" description="PLL-like beta propeller" evidence="3">
    <location>
        <begin position="178"/>
        <end position="404"/>
    </location>
</feature>
<evidence type="ECO:0000256" key="2">
    <source>
        <dbReference type="SAM" id="SignalP"/>
    </source>
</evidence>
<organism evidence="4 5">
    <name type="scientific">Podospora fimiseda</name>
    <dbReference type="NCBI Taxonomy" id="252190"/>
    <lineage>
        <taxon>Eukaryota</taxon>
        <taxon>Fungi</taxon>
        <taxon>Dikarya</taxon>
        <taxon>Ascomycota</taxon>
        <taxon>Pezizomycotina</taxon>
        <taxon>Sordariomycetes</taxon>
        <taxon>Sordariomycetidae</taxon>
        <taxon>Sordariales</taxon>
        <taxon>Podosporaceae</taxon>
        <taxon>Podospora</taxon>
    </lineage>
</organism>
<evidence type="ECO:0000313" key="5">
    <source>
        <dbReference type="Proteomes" id="UP001301958"/>
    </source>
</evidence>
<keyword evidence="5" id="KW-1185">Reference proteome</keyword>